<dbReference type="InterPro" id="IPR001841">
    <property type="entry name" value="Znf_RING"/>
</dbReference>
<evidence type="ECO:0000259" key="6">
    <source>
        <dbReference type="PROSITE" id="PS50089"/>
    </source>
</evidence>
<dbReference type="PROSITE" id="PS50089">
    <property type="entry name" value="ZF_RING_2"/>
    <property type="match status" value="1"/>
</dbReference>
<evidence type="ECO:0000256" key="2">
    <source>
        <dbReference type="ARBA" id="ARBA00022771"/>
    </source>
</evidence>
<dbReference type="SUPFAM" id="SSF57850">
    <property type="entry name" value="RING/U-box"/>
    <property type="match status" value="1"/>
</dbReference>
<dbReference type="GO" id="GO:0008270">
    <property type="term" value="F:zinc ion binding"/>
    <property type="evidence" value="ECO:0007669"/>
    <property type="project" value="UniProtKB-KW"/>
</dbReference>
<dbReference type="Gene3D" id="3.30.40.10">
    <property type="entry name" value="Zinc/RING finger domain, C3HC4 (zinc finger)"/>
    <property type="match status" value="1"/>
</dbReference>
<dbReference type="InterPro" id="IPR051051">
    <property type="entry name" value="E3_ubiq-ligase_TRIM/RNF"/>
</dbReference>
<keyword evidence="2 4" id="KW-0863">Zinc-finger</keyword>
<reference evidence="7 8" key="1">
    <citation type="submission" date="2024-02" db="EMBL/GenBank/DDBJ databases">
        <title>Chromosome-level genome assembly of the Eurasian Minnow (Phoxinus phoxinus).</title>
        <authorList>
            <person name="Oriowo T.O."/>
            <person name="Martin S."/>
            <person name="Stange M."/>
            <person name="Chrysostomakis Y."/>
            <person name="Brown T."/>
            <person name="Winkler S."/>
            <person name="Kukowka S."/>
            <person name="Myers E.W."/>
            <person name="Bohne A."/>
        </authorList>
    </citation>
    <scope>NUCLEOTIDE SEQUENCE [LARGE SCALE GENOMIC DNA]</scope>
    <source>
        <strain evidence="7">ZFMK-TIS-60720</strain>
        <tissue evidence="7">Whole Organism</tissue>
    </source>
</reference>
<evidence type="ECO:0000256" key="4">
    <source>
        <dbReference type="PROSITE-ProRule" id="PRU00175"/>
    </source>
</evidence>
<dbReference type="InterPro" id="IPR013083">
    <property type="entry name" value="Znf_RING/FYVE/PHD"/>
</dbReference>
<feature type="domain" description="RING-type" evidence="6">
    <location>
        <begin position="149"/>
        <end position="189"/>
    </location>
</feature>
<feature type="compositionally biased region" description="Basic residues" evidence="5">
    <location>
        <begin position="24"/>
        <end position="37"/>
    </location>
</feature>
<keyword evidence="1" id="KW-0479">Metal-binding</keyword>
<dbReference type="Pfam" id="PF15227">
    <property type="entry name" value="zf-C3HC4_4"/>
    <property type="match status" value="1"/>
</dbReference>
<dbReference type="Proteomes" id="UP001364617">
    <property type="component" value="Unassembled WGS sequence"/>
</dbReference>
<protein>
    <recommendedName>
        <fullName evidence="6">RING-type domain-containing protein</fullName>
    </recommendedName>
</protein>
<evidence type="ECO:0000256" key="5">
    <source>
        <dbReference type="SAM" id="MobiDB-lite"/>
    </source>
</evidence>
<dbReference type="CDD" id="cd19802">
    <property type="entry name" value="Bbox1_TRIM8-like"/>
    <property type="match status" value="1"/>
</dbReference>
<evidence type="ECO:0000256" key="3">
    <source>
        <dbReference type="ARBA" id="ARBA00022833"/>
    </source>
</evidence>
<dbReference type="SMART" id="SM00184">
    <property type="entry name" value="RING"/>
    <property type="match status" value="1"/>
</dbReference>
<name>A0AAN9CR87_9TELE</name>
<gene>
    <name evidence="7" type="ORF">R3I93_013891</name>
</gene>
<dbReference type="PANTHER" id="PTHR25465">
    <property type="entry name" value="B-BOX DOMAIN CONTAINING"/>
    <property type="match status" value="1"/>
</dbReference>
<sequence>MSLNEPLDFKSQSKRKRSDSERTAKKHVKNKRQKSKRAASPTSSYLSMRTDCSMDPPTNFKGGETFPLHSRIKRKRDTSPVTGYISLKSDNPLNVSKGIASDLRARSASPTPTCLTLKTDWSMDPPTNFKAPETFPLDPRLLTEQHLRCPVCKSMFKDPVSIPCGHNYCNVCINALWDNCAGEYVCPHCGKASETRPVLKINADLAEVVQYKQQAGFSPALPQQPYAGPEDVACDFCTEQKLKSVKSCLTCDVFLCETHVRQHYTIPALQKHTLSDVTGDIKTRPSEQCQISDNSFSSAAGGQQHHADIKEMTVAAKLQTRLKRSAKTFRPKTKEKKDHVRKIALMCSTLRQEVSGLKEKLSKLETKNTEKEKHEDEEEYDDEEDDYEKEYDDDDDDYDADDMDFGDDSDDNDYAHVDDDYSEKDFDAETDEEEEGDEDMLNDEDEYNDDYDWEENEDKEDYDDDEDNSEEDSDEDNYCYGV</sequence>
<evidence type="ECO:0000256" key="1">
    <source>
        <dbReference type="ARBA" id="ARBA00022723"/>
    </source>
</evidence>
<dbReference type="EMBL" id="JAYKXH010000014">
    <property type="protein sequence ID" value="KAK7146290.1"/>
    <property type="molecule type" value="Genomic_DNA"/>
</dbReference>
<evidence type="ECO:0000313" key="7">
    <source>
        <dbReference type="EMBL" id="KAK7146290.1"/>
    </source>
</evidence>
<dbReference type="InterPro" id="IPR017907">
    <property type="entry name" value="Znf_RING_CS"/>
</dbReference>
<feature type="compositionally biased region" description="Acidic residues" evidence="5">
    <location>
        <begin position="375"/>
        <end position="412"/>
    </location>
</feature>
<organism evidence="7 8">
    <name type="scientific">Phoxinus phoxinus</name>
    <name type="common">Eurasian minnow</name>
    <dbReference type="NCBI Taxonomy" id="58324"/>
    <lineage>
        <taxon>Eukaryota</taxon>
        <taxon>Metazoa</taxon>
        <taxon>Chordata</taxon>
        <taxon>Craniata</taxon>
        <taxon>Vertebrata</taxon>
        <taxon>Euteleostomi</taxon>
        <taxon>Actinopterygii</taxon>
        <taxon>Neopterygii</taxon>
        <taxon>Teleostei</taxon>
        <taxon>Ostariophysi</taxon>
        <taxon>Cypriniformes</taxon>
        <taxon>Leuciscidae</taxon>
        <taxon>Phoxininae</taxon>
        <taxon>Phoxinus</taxon>
    </lineage>
</organism>
<dbReference type="AlphaFoldDB" id="A0AAN9CR87"/>
<keyword evidence="3" id="KW-0862">Zinc</keyword>
<dbReference type="Gene3D" id="4.10.830.40">
    <property type="match status" value="1"/>
</dbReference>
<comment type="caution">
    <text evidence="7">The sequence shown here is derived from an EMBL/GenBank/DDBJ whole genome shotgun (WGS) entry which is preliminary data.</text>
</comment>
<accession>A0AAN9CR87</accession>
<feature type="region of interest" description="Disordered" evidence="5">
    <location>
        <begin position="366"/>
        <end position="482"/>
    </location>
</feature>
<dbReference type="PANTHER" id="PTHR25465:SF75">
    <property type="entry name" value="E3 UBIQUITIN_ISG15 LIGASE TRIM25-RELATED"/>
    <property type="match status" value="1"/>
</dbReference>
<proteinExistence type="predicted"/>
<dbReference type="PROSITE" id="PS00518">
    <property type="entry name" value="ZF_RING_1"/>
    <property type="match status" value="1"/>
</dbReference>
<feature type="region of interest" description="Disordered" evidence="5">
    <location>
        <begin position="1"/>
        <end position="66"/>
    </location>
</feature>
<feature type="compositionally biased region" description="Basic and acidic residues" evidence="5">
    <location>
        <begin position="413"/>
        <end position="427"/>
    </location>
</feature>
<keyword evidence="8" id="KW-1185">Reference proteome</keyword>
<feature type="compositionally biased region" description="Acidic residues" evidence="5">
    <location>
        <begin position="428"/>
        <end position="482"/>
    </location>
</feature>
<evidence type="ECO:0000313" key="8">
    <source>
        <dbReference type="Proteomes" id="UP001364617"/>
    </source>
</evidence>